<evidence type="ECO:0000256" key="4">
    <source>
        <dbReference type="ARBA" id="ARBA00023136"/>
    </source>
</evidence>
<dbReference type="AlphaFoldDB" id="A0A323UWA7"/>
<keyword evidence="5 7" id="KW-0975">Bacterial flagellum</keyword>
<dbReference type="Proteomes" id="UP000248259">
    <property type="component" value="Unassembled WGS sequence"/>
</dbReference>
<evidence type="ECO:0000256" key="5">
    <source>
        <dbReference type="ARBA" id="ARBA00023143"/>
    </source>
</evidence>
<evidence type="ECO:0000313" key="9">
    <source>
        <dbReference type="Proteomes" id="UP000248259"/>
    </source>
</evidence>
<sequence length="105" mass="10943">MLFGLAVVIAALIACLWLIKRLSAAQGASGALKILGSTAVGPRERVVLVEVGPQVLVLGVAPGNVRTLHIMDASQLPTSTAPAAGTRNDFAGWLRKSLERRNDAS</sequence>
<dbReference type="EMBL" id="QKOE01000004">
    <property type="protein sequence ID" value="PZA17292.1"/>
    <property type="molecule type" value="Genomic_DNA"/>
</dbReference>
<evidence type="ECO:0000256" key="1">
    <source>
        <dbReference type="ARBA" id="ARBA00022475"/>
    </source>
</evidence>
<dbReference type="PANTHER" id="PTHR38766">
    <property type="entry name" value="FLAGELLAR PROTEIN FLIO"/>
    <property type="match status" value="1"/>
</dbReference>
<comment type="similarity">
    <text evidence="6 7">Belongs to the FliO/MopB family.</text>
</comment>
<protein>
    <recommendedName>
        <fullName evidence="7">Flagellar protein</fullName>
    </recommendedName>
</protein>
<dbReference type="InterPro" id="IPR022781">
    <property type="entry name" value="Flagellar_biosynth_FliO"/>
</dbReference>
<gene>
    <name evidence="8" type="primary">fliO</name>
    <name evidence="8" type="ORF">DNK49_08125</name>
</gene>
<dbReference type="OrthoDB" id="9182371at2"/>
<keyword evidence="3" id="KW-1133">Transmembrane helix</keyword>
<keyword evidence="8" id="KW-0966">Cell projection</keyword>
<dbReference type="InterPro" id="IPR052205">
    <property type="entry name" value="FliO/MopB"/>
</dbReference>
<dbReference type="GO" id="GO:0044781">
    <property type="term" value="P:bacterial-type flagellum organization"/>
    <property type="evidence" value="ECO:0007669"/>
    <property type="project" value="UniProtKB-UniRule"/>
</dbReference>
<keyword evidence="8" id="KW-0282">Flagellum</keyword>
<accession>A0A323UWA7</accession>
<keyword evidence="9" id="KW-1185">Reference proteome</keyword>
<organism evidence="8 9">
    <name type="scientific">Parazoarcus communis SWub3 = DSM 12120</name>
    <dbReference type="NCBI Taxonomy" id="1121029"/>
    <lineage>
        <taxon>Bacteria</taxon>
        <taxon>Pseudomonadati</taxon>
        <taxon>Pseudomonadota</taxon>
        <taxon>Betaproteobacteria</taxon>
        <taxon>Rhodocyclales</taxon>
        <taxon>Zoogloeaceae</taxon>
        <taxon>Parazoarcus</taxon>
    </lineage>
</organism>
<evidence type="ECO:0000313" key="8">
    <source>
        <dbReference type="EMBL" id="PZA17292.1"/>
    </source>
</evidence>
<dbReference type="GO" id="GO:0005886">
    <property type="term" value="C:plasma membrane"/>
    <property type="evidence" value="ECO:0007669"/>
    <property type="project" value="UniProtKB-SubCell"/>
</dbReference>
<dbReference type="GO" id="GO:0009425">
    <property type="term" value="C:bacterial-type flagellum basal body"/>
    <property type="evidence" value="ECO:0007669"/>
    <property type="project" value="UniProtKB-SubCell"/>
</dbReference>
<proteinExistence type="inferred from homology"/>
<evidence type="ECO:0000256" key="6">
    <source>
        <dbReference type="ARBA" id="ARBA00037937"/>
    </source>
</evidence>
<dbReference type="NCBIfam" id="TIGR03500">
    <property type="entry name" value="FliO_TIGR"/>
    <property type="match status" value="1"/>
</dbReference>
<keyword evidence="2" id="KW-0812">Transmembrane</keyword>
<evidence type="ECO:0000256" key="2">
    <source>
        <dbReference type="ARBA" id="ARBA00022692"/>
    </source>
</evidence>
<evidence type="ECO:0000256" key="7">
    <source>
        <dbReference type="RuleBase" id="RU362064"/>
    </source>
</evidence>
<dbReference type="PANTHER" id="PTHR38766:SF1">
    <property type="entry name" value="FLAGELLAR PROTEIN FLIO"/>
    <property type="match status" value="1"/>
</dbReference>
<keyword evidence="4" id="KW-0472">Membrane</keyword>
<keyword evidence="8" id="KW-0969">Cilium</keyword>
<name>A0A323UWA7_9RHOO</name>
<comment type="subcellular location">
    <subcellularLocation>
        <location evidence="7">Cell membrane</location>
    </subcellularLocation>
    <subcellularLocation>
        <location evidence="7">Bacterial flagellum basal body</location>
    </subcellularLocation>
</comment>
<dbReference type="Pfam" id="PF04347">
    <property type="entry name" value="FliO"/>
    <property type="match status" value="1"/>
</dbReference>
<keyword evidence="1 7" id="KW-1003">Cell membrane</keyword>
<reference evidence="8 9" key="1">
    <citation type="submission" date="2018-06" db="EMBL/GenBank/DDBJ databases">
        <title>Azoarcus communis strain SWub3 genome.</title>
        <authorList>
            <person name="Zorraquino Salvo V."/>
            <person name="Toubiana D."/>
            <person name="Blumwald E."/>
        </authorList>
    </citation>
    <scope>NUCLEOTIDE SEQUENCE [LARGE SCALE GENOMIC DNA]</scope>
    <source>
        <strain evidence="8 9">SWub3</strain>
    </source>
</reference>
<comment type="caution">
    <text evidence="8">The sequence shown here is derived from an EMBL/GenBank/DDBJ whole genome shotgun (WGS) entry which is preliminary data.</text>
</comment>
<evidence type="ECO:0000256" key="3">
    <source>
        <dbReference type="ARBA" id="ARBA00022989"/>
    </source>
</evidence>